<dbReference type="InterPro" id="IPR029063">
    <property type="entry name" value="SAM-dependent_MTases_sf"/>
</dbReference>
<evidence type="ECO:0000256" key="4">
    <source>
        <dbReference type="ARBA" id="ARBA00022691"/>
    </source>
</evidence>
<protein>
    <submittedName>
        <fullName evidence="5">Methyltransferase domain-containing protein</fullName>
    </submittedName>
</protein>
<dbReference type="GO" id="GO:0008757">
    <property type="term" value="F:S-adenosylmethionine-dependent methyltransferase activity"/>
    <property type="evidence" value="ECO:0007669"/>
    <property type="project" value="InterPro"/>
</dbReference>
<dbReference type="GO" id="GO:0032259">
    <property type="term" value="P:methylation"/>
    <property type="evidence" value="ECO:0007669"/>
    <property type="project" value="UniProtKB-KW"/>
</dbReference>
<dbReference type="Pfam" id="PF05724">
    <property type="entry name" value="TPMT"/>
    <property type="match status" value="1"/>
</dbReference>
<keyword evidence="6" id="KW-1185">Reference proteome</keyword>
<keyword evidence="2 5" id="KW-0489">Methyltransferase</keyword>
<dbReference type="CDD" id="cd02440">
    <property type="entry name" value="AdoMet_MTases"/>
    <property type="match status" value="1"/>
</dbReference>
<keyword evidence="4" id="KW-0949">S-adenosyl-L-methionine</keyword>
<dbReference type="AlphaFoldDB" id="A0A847SDY5"/>
<dbReference type="RefSeq" id="WP_168877161.1">
    <property type="nucleotide sequence ID" value="NZ_JABAIM010000002.1"/>
</dbReference>
<evidence type="ECO:0000313" key="5">
    <source>
        <dbReference type="EMBL" id="NLR75499.1"/>
    </source>
</evidence>
<keyword evidence="3 5" id="KW-0808">Transferase</keyword>
<dbReference type="EMBL" id="JABAIM010000002">
    <property type="protein sequence ID" value="NLR75499.1"/>
    <property type="molecule type" value="Genomic_DNA"/>
</dbReference>
<keyword evidence="1" id="KW-0597">Phosphoprotein</keyword>
<dbReference type="SUPFAM" id="SSF53335">
    <property type="entry name" value="S-adenosyl-L-methionine-dependent methyltransferases"/>
    <property type="match status" value="1"/>
</dbReference>
<proteinExistence type="predicted"/>
<evidence type="ECO:0000256" key="2">
    <source>
        <dbReference type="ARBA" id="ARBA00022603"/>
    </source>
</evidence>
<evidence type="ECO:0000256" key="3">
    <source>
        <dbReference type="ARBA" id="ARBA00022679"/>
    </source>
</evidence>
<dbReference type="InterPro" id="IPR008854">
    <property type="entry name" value="TPMT"/>
</dbReference>
<sequence length="194" mass="21475">MPQDSSQADFWNSRYQNGVTPWNAGGIPHEIAEFAHQHERGRVLIPGCGHGHEVQALAQGGHQVTAIDFSPDAVAAAQAVLGPLADCVHQADFFALNDPQGYDWIYERAFLCALPRSRWSDWGRGMQTLLKPGGYLAGYFFLADKPHGPPFGTDEATVQQLLGPGFERLACAQARYSLPVFSGQEYWMIWRRCA</sequence>
<reference evidence="5 6" key="1">
    <citation type="submission" date="2020-04" db="EMBL/GenBank/DDBJ databases">
        <title>Draft genome of Leeia sp. IMCC25680.</title>
        <authorList>
            <person name="Song J."/>
            <person name="Cho J.-C."/>
        </authorList>
    </citation>
    <scope>NUCLEOTIDE SEQUENCE [LARGE SCALE GENOMIC DNA]</scope>
    <source>
        <strain evidence="5 6">IMCC25680</strain>
    </source>
</reference>
<dbReference type="PANTHER" id="PTHR32183">
    <property type="match status" value="1"/>
</dbReference>
<name>A0A847SDY5_9NEIS</name>
<accession>A0A847SDY5</accession>
<dbReference type="Gene3D" id="3.40.50.150">
    <property type="entry name" value="Vaccinia Virus protein VP39"/>
    <property type="match status" value="1"/>
</dbReference>
<dbReference type="PANTHER" id="PTHR32183:SF6">
    <property type="entry name" value="CYSTEINE SULFINATE DESULFINASE_CYSTEINE DESULFURASE AND RELATED ENZYMES"/>
    <property type="match status" value="1"/>
</dbReference>
<gene>
    <name evidence="5" type="ORF">HF682_10045</name>
</gene>
<organism evidence="5 6">
    <name type="scientific">Leeia aquatica</name>
    <dbReference type="NCBI Taxonomy" id="2725557"/>
    <lineage>
        <taxon>Bacteria</taxon>
        <taxon>Pseudomonadati</taxon>
        <taxon>Pseudomonadota</taxon>
        <taxon>Betaproteobacteria</taxon>
        <taxon>Neisseriales</taxon>
        <taxon>Leeiaceae</taxon>
        <taxon>Leeia</taxon>
    </lineage>
</organism>
<evidence type="ECO:0000256" key="1">
    <source>
        <dbReference type="ARBA" id="ARBA00022553"/>
    </source>
</evidence>
<dbReference type="Proteomes" id="UP000587991">
    <property type="component" value="Unassembled WGS sequence"/>
</dbReference>
<comment type="caution">
    <text evidence="5">The sequence shown here is derived from an EMBL/GenBank/DDBJ whole genome shotgun (WGS) entry which is preliminary data.</text>
</comment>
<evidence type="ECO:0000313" key="6">
    <source>
        <dbReference type="Proteomes" id="UP000587991"/>
    </source>
</evidence>
<dbReference type="PROSITE" id="PS51585">
    <property type="entry name" value="SAM_MT_TPMT"/>
    <property type="match status" value="1"/>
</dbReference>